<evidence type="ECO:0000313" key="2">
    <source>
        <dbReference type="EMBL" id="KAF5810000.1"/>
    </source>
</evidence>
<evidence type="ECO:0000313" key="3">
    <source>
        <dbReference type="Proteomes" id="UP000215914"/>
    </source>
</evidence>
<protein>
    <submittedName>
        <fullName evidence="2">Uncharacterized protein</fullName>
    </submittedName>
</protein>
<dbReference type="AlphaFoldDB" id="A0A9K3J771"/>
<name>A0A9K3J771_HELAN</name>
<gene>
    <name evidence="2" type="ORF">HanXRQr2_Chr04g0164161</name>
</gene>
<sequence length="181" mass="21131">MFSILERMFETLGQMLRENMNQHVDPICHGCGGLHEYEDCPVAFRWVMPSVAKGIHWAEIDDWDLNRCMNKELVDATELTDMKTPLEDAEGTSEDDEVDIEEGEVEEEEFKEELTSDLELSDVELETTTDDSVPPPFQLDVKPNWYSTPWYYCLETIYDDFWIDDDEGEDVDEPLDKMEDK</sequence>
<keyword evidence="3" id="KW-1185">Reference proteome</keyword>
<feature type="compositionally biased region" description="Acidic residues" evidence="1">
    <location>
        <begin position="87"/>
        <end position="111"/>
    </location>
</feature>
<proteinExistence type="predicted"/>
<dbReference type="Proteomes" id="UP000215914">
    <property type="component" value="Unassembled WGS sequence"/>
</dbReference>
<feature type="region of interest" description="Disordered" evidence="1">
    <location>
        <begin position="79"/>
        <end position="111"/>
    </location>
</feature>
<evidence type="ECO:0000256" key="1">
    <source>
        <dbReference type="SAM" id="MobiDB-lite"/>
    </source>
</evidence>
<reference evidence="2" key="1">
    <citation type="journal article" date="2017" name="Nature">
        <title>The sunflower genome provides insights into oil metabolism, flowering and Asterid evolution.</title>
        <authorList>
            <person name="Badouin H."/>
            <person name="Gouzy J."/>
            <person name="Grassa C.J."/>
            <person name="Murat F."/>
            <person name="Staton S.E."/>
            <person name="Cottret L."/>
            <person name="Lelandais-Briere C."/>
            <person name="Owens G.L."/>
            <person name="Carrere S."/>
            <person name="Mayjonade B."/>
            <person name="Legrand L."/>
            <person name="Gill N."/>
            <person name="Kane N.C."/>
            <person name="Bowers J.E."/>
            <person name="Hubner S."/>
            <person name="Bellec A."/>
            <person name="Berard A."/>
            <person name="Berges H."/>
            <person name="Blanchet N."/>
            <person name="Boniface M.C."/>
            <person name="Brunel D."/>
            <person name="Catrice O."/>
            <person name="Chaidir N."/>
            <person name="Claudel C."/>
            <person name="Donnadieu C."/>
            <person name="Faraut T."/>
            <person name="Fievet G."/>
            <person name="Helmstetter N."/>
            <person name="King M."/>
            <person name="Knapp S.J."/>
            <person name="Lai Z."/>
            <person name="Le Paslier M.C."/>
            <person name="Lippi Y."/>
            <person name="Lorenzon L."/>
            <person name="Mandel J.R."/>
            <person name="Marage G."/>
            <person name="Marchand G."/>
            <person name="Marquand E."/>
            <person name="Bret-Mestries E."/>
            <person name="Morien E."/>
            <person name="Nambeesan S."/>
            <person name="Nguyen T."/>
            <person name="Pegot-Espagnet P."/>
            <person name="Pouilly N."/>
            <person name="Raftis F."/>
            <person name="Sallet E."/>
            <person name="Schiex T."/>
            <person name="Thomas J."/>
            <person name="Vandecasteele C."/>
            <person name="Vares D."/>
            <person name="Vear F."/>
            <person name="Vautrin S."/>
            <person name="Crespi M."/>
            <person name="Mangin B."/>
            <person name="Burke J.M."/>
            <person name="Salse J."/>
            <person name="Munos S."/>
            <person name="Vincourt P."/>
            <person name="Rieseberg L.H."/>
            <person name="Langlade N.B."/>
        </authorList>
    </citation>
    <scope>NUCLEOTIDE SEQUENCE</scope>
    <source>
        <tissue evidence="2">Leaves</tissue>
    </source>
</reference>
<dbReference type="Gramene" id="mRNA:HanXRQr2_Chr04g0164161">
    <property type="protein sequence ID" value="CDS:HanXRQr2_Chr04g0164161.1"/>
    <property type="gene ID" value="HanXRQr2_Chr04g0164161"/>
</dbReference>
<comment type="caution">
    <text evidence="2">The sequence shown here is derived from an EMBL/GenBank/DDBJ whole genome shotgun (WGS) entry which is preliminary data.</text>
</comment>
<reference evidence="2" key="2">
    <citation type="submission" date="2020-06" db="EMBL/GenBank/DDBJ databases">
        <title>Helianthus annuus Genome sequencing and assembly Release 2.</title>
        <authorList>
            <person name="Gouzy J."/>
            <person name="Langlade N."/>
            <person name="Munos S."/>
        </authorList>
    </citation>
    <scope>NUCLEOTIDE SEQUENCE</scope>
    <source>
        <tissue evidence="2">Leaves</tissue>
    </source>
</reference>
<dbReference type="EMBL" id="MNCJ02000319">
    <property type="protein sequence ID" value="KAF5810000.1"/>
    <property type="molecule type" value="Genomic_DNA"/>
</dbReference>
<organism evidence="2 3">
    <name type="scientific">Helianthus annuus</name>
    <name type="common">Common sunflower</name>
    <dbReference type="NCBI Taxonomy" id="4232"/>
    <lineage>
        <taxon>Eukaryota</taxon>
        <taxon>Viridiplantae</taxon>
        <taxon>Streptophyta</taxon>
        <taxon>Embryophyta</taxon>
        <taxon>Tracheophyta</taxon>
        <taxon>Spermatophyta</taxon>
        <taxon>Magnoliopsida</taxon>
        <taxon>eudicotyledons</taxon>
        <taxon>Gunneridae</taxon>
        <taxon>Pentapetalae</taxon>
        <taxon>asterids</taxon>
        <taxon>campanulids</taxon>
        <taxon>Asterales</taxon>
        <taxon>Asteraceae</taxon>
        <taxon>Asteroideae</taxon>
        <taxon>Heliantheae alliance</taxon>
        <taxon>Heliantheae</taxon>
        <taxon>Helianthus</taxon>
    </lineage>
</organism>
<accession>A0A9K3J771</accession>